<proteinExistence type="predicted"/>
<dbReference type="PIRSF" id="PIRSF028101">
    <property type="entry name" value="UCP028101"/>
    <property type="match status" value="1"/>
</dbReference>
<dbReference type="InterPro" id="IPR008311">
    <property type="entry name" value="UCP028101"/>
</dbReference>
<gene>
    <name evidence="1" type="ORF">SAMN04487960_102303</name>
</gene>
<accession>A0A1H2T0W8</accession>
<dbReference type="OrthoDB" id="5624218at2"/>
<dbReference type="Gene3D" id="2.130.10.10">
    <property type="entry name" value="YVTN repeat-like/Quinoprotein amine dehydrogenase"/>
    <property type="match status" value="1"/>
</dbReference>
<dbReference type="Pfam" id="PF07433">
    <property type="entry name" value="DUF1513"/>
    <property type="match status" value="1"/>
</dbReference>
<dbReference type="AlphaFoldDB" id="A0A1H2T0W8"/>
<evidence type="ECO:0000313" key="2">
    <source>
        <dbReference type="Proteomes" id="UP000199675"/>
    </source>
</evidence>
<dbReference type="EMBL" id="FNNE01000002">
    <property type="protein sequence ID" value="SDW37450.1"/>
    <property type="molecule type" value="Genomic_DNA"/>
</dbReference>
<evidence type="ECO:0000313" key="1">
    <source>
        <dbReference type="EMBL" id="SDW37450.1"/>
    </source>
</evidence>
<keyword evidence="2" id="KW-1185">Reference proteome</keyword>
<dbReference type="RefSeq" id="WP_091811657.1">
    <property type="nucleotide sequence ID" value="NZ_FNNE01000002.1"/>
</dbReference>
<dbReference type="SUPFAM" id="SSF69322">
    <property type="entry name" value="Tricorn protease domain 2"/>
    <property type="match status" value="1"/>
</dbReference>
<reference evidence="1 2" key="1">
    <citation type="submission" date="2016-10" db="EMBL/GenBank/DDBJ databases">
        <authorList>
            <person name="de Groot N.N."/>
        </authorList>
    </citation>
    <scope>NUCLEOTIDE SEQUENCE [LARGE SCALE GENOMIC DNA]</scope>
    <source>
        <strain evidence="1 2">CGMCC 1.7059</strain>
    </source>
</reference>
<name>A0A1H2T0W8_9GAMM</name>
<sequence>MTDRRQFLRLGMTGLVLAGIPMGCARLSRPRKSEELLFSAADTVHGEHTLIGLNREGHLKARITVADRCHGGCQRPNAQEVLLFARRPGRHFYVIDLARGQLAATVEAISDHHFYGHGTFSPDGRYLYATENHAPSGEGFIGIYDALKGYRRTGQLAAGGIGPHELRMHPDGNTLVVALGGIQTHPDYRRIKLNLDTMAPALLLINRHTGEILQRHRPSHHQLSCRHLDISPGGIVIAGYQFQGPQWQTPPLIARLDTTNGEFGELDLGHELQPCLNNYIASIAVHPQLPLTAITAPRGNKLLVINHHNGKLARSVDLTDCAGVMVAGEDGFLVTTGSGTVQRLPADLSQLMQLQAMDLHWDNHLTAVTSL</sequence>
<dbReference type="InterPro" id="IPR015943">
    <property type="entry name" value="WD40/YVTN_repeat-like_dom_sf"/>
</dbReference>
<protein>
    <recommendedName>
        <fullName evidence="3">DUF1513 domain-containing protein</fullName>
    </recommendedName>
</protein>
<dbReference type="STRING" id="488533.SAMN04487960_102303"/>
<dbReference type="Proteomes" id="UP000199675">
    <property type="component" value="Unassembled WGS sequence"/>
</dbReference>
<organism evidence="1 2">
    <name type="scientific">Marinobacter mobilis</name>
    <dbReference type="NCBI Taxonomy" id="488533"/>
    <lineage>
        <taxon>Bacteria</taxon>
        <taxon>Pseudomonadati</taxon>
        <taxon>Pseudomonadota</taxon>
        <taxon>Gammaproteobacteria</taxon>
        <taxon>Pseudomonadales</taxon>
        <taxon>Marinobacteraceae</taxon>
        <taxon>Marinobacter</taxon>
    </lineage>
</organism>
<evidence type="ECO:0008006" key="3">
    <source>
        <dbReference type="Google" id="ProtNLM"/>
    </source>
</evidence>